<dbReference type="PANTHER" id="PTHR43861">
    <property type="entry name" value="TRANS-ACONITATE 2-METHYLTRANSFERASE-RELATED"/>
    <property type="match status" value="1"/>
</dbReference>
<evidence type="ECO:0000256" key="1">
    <source>
        <dbReference type="ARBA" id="ARBA00022428"/>
    </source>
</evidence>
<accession>A0A1F6T9X1</accession>
<name>A0A1F6T9X1_9PROT</name>
<keyword evidence="2" id="KW-0489">Methyltransferase</keyword>
<feature type="domain" description="Methyltransferase" evidence="4">
    <location>
        <begin position="50"/>
        <end position="146"/>
    </location>
</feature>
<evidence type="ECO:0000256" key="3">
    <source>
        <dbReference type="ARBA" id="ARBA00022679"/>
    </source>
</evidence>
<dbReference type="EMBL" id="MFSS01000113">
    <property type="protein sequence ID" value="OGI41876.1"/>
    <property type="molecule type" value="Genomic_DNA"/>
</dbReference>
<dbReference type="GO" id="GO:0009234">
    <property type="term" value="P:menaquinone biosynthetic process"/>
    <property type="evidence" value="ECO:0007669"/>
    <property type="project" value="UniProtKB-KW"/>
</dbReference>
<dbReference type="InterPro" id="IPR041698">
    <property type="entry name" value="Methyltransf_25"/>
</dbReference>
<dbReference type="AlphaFoldDB" id="A0A1F6T9X1"/>
<keyword evidence="1" id="KW-0474">Menaquinone biosynthesis</keyword>
<dbReference type="SUPFAM" id="SSF53335">
    <property type="entry name" value="S-adenosyl-L-methionine-dependent methyltransferases"/>
    <property type="match status" value="1"/>
</dbReference>
<evidence type="ECO:0000313" key="5">
    <source>
        <dbReference type="EMBL" id="OGI41876.1"/>
    </source>
</evidence>
<dbReference type="PANTHER" id="PTHR43861:SF1">
    <property type="entry name" value="TRANS-ACONITATE 2-METHYLTRANSFERASE"/>
    <property type="match status" value="1"/>
</dbReference>
<proteinExistence type="predicted"/>
<comment type="caution">
    <text evidence="5">The sequence shown here is derived from an EMBL/GenBank/DDBJ whole genome shotgun (WGS) entry which is preliminary data.</text>
</comment>
<organism evidence="5 6">
    <name type="scientific">Candidatus Muproteobacteria bacterium RBG_16_64_11</name>
    <dbReference type="NCBI Taxonomy" id="1817758"/>
    <lineage>
        <taxon>Bacteria</taxon>
        <taxon>Pseudomonadati</taxon>
        <taxon>Pseudomonadota</taxon>
        <taxon>Candidatus Muproteobacteria</taxon>
    </lineage>
</organism>
<dbReference type="GO" id="GO:0008168">
    <property type="term" value="F:methyltransferase activity"/>
    <property type="evidence" value="ECO:0007669"/>
    <property type="project" value="UniProtKB-KW"/>
</dbReference>
<protein>
    <recommendedName>
        <fullName evidence="4">Methyltransferase domain-containing protein</fullName>
    </recommendedName>
</protein>
<dbReference type="Proteomes" id="UP000177925">
    <property type="component" value="Unassembled WGS sequence"/>
</dbReference>
<dbReference type="InterPro" id="IPR004033">
    <property type="entry name" value="UbiE/COQ5_MeTrFase"/>
</dbReference>
<evidence type="ECO:0000313" key="6">
    <source>
        <dbReference type="Proteomes" id="UP000177925"/>
    </source>
</evidence>
<dbReference type="GO" id="GO:0032259">
    <property type="term" value="P:methylation"/>
    <property type="evidence" value="ECO:0007669"/>
    <property type="project" value="UniProtKB-KW"/>
</dbReference>
<evidence type="ECO:0000256" key="2">
    <source>
        <dbReference type="ARBA" id="ARBA00022603"/>
    </source>
</evidence>
<dbReference type="Pfam" id="PF13649">
    <property type="entry name" value="Methyltransf_25"/>
    <property type="match status" value="1"/>
</dbReference>
<reference evidence="5 6" key="1">
    <citation type="journal article" date="2016" name="Nat. Commun.">
        <title>Thousands of microbial genomes shed light on interconnected biogeochemical processes in an aquifer system.</title>
        <authorList>
            <person name="Anantharaman K."/>
            <person name="Brown C.T."/>
            <person name="Hug L.A."/>
            <person name="Sharon I."/>
            <person name="Castelle C.J."/>
            <person name="Probst A.J."/>
            <person name="Thomas B.C."/>
            <person name="Singh A."/>
            <person name="Wilkins M.J."/>
            <person name="Karaoz U."/>
            <person name="Brodie E.L."/>
            <person name="Williams K.H."/>
            <person name="Hubbard S.S."/>
            <person name="Banfield J.F."/>
        </authorList>
    </citation>
    <scope>NUCLEOTIDE SEQUENCE [LARGE SCALE GENOMIC DNA]</scope>
</reference>
<gene>
    <name evidence="5" type="ORF">A2150_04760</name>
</gene>
<dbReference type="CDD" id="cd02440">
    <property type="entry name" value="AdoMet_MTases"/>
    <property type="match status" value="1"/>
</dbReference>
<dbReference type="Gene3D" id="3.40.50.150">
    <property type="entry name" value="Vaccinia Virus protein VP39"/>
    <property type="match status" value="1"/>
</dbReference>
<dbReference type="PROSITE" id="PS51608">
    <property type="entry name" value="SAM_MT_UBIE"/>
    <property type="match status" value="1"/>
</dbReference>
<dbReference type="InterPro" id="IPR029063">
    <property type="entry name" value="SAM-dependent_MTases_sf"/>
</dbReference>
<sequence length="280" mass="30337">MATDTDARRSSVIATFDRAAAGYDDEALRFFAFAADRLLVHLNPAPGNKILDIAAGTGAVALAAAQAVGPGGRVAAVDLSQAMLARLETKARALHLDNVDIHVMDAGALEFRRGYFDHAVCAFGLFFLPDMAAALRDWVRVLKPGGTLAFSAFGAEAFQPQMKLFFEALARHGLGPDGNAPIIAAQRLYDPEYCRSLLSDAGLADAVVHTEQLGYHLKDGREWWTVAWNSALRGWVERLPAEARAEFQRAHVAEVDTLKTANGLWLNVETHFALGRKPPS</sequence>
<keyword evidence="3" id="KW-0808">Transferase</keyword>
<evidence type="ECO:0000259" key="4">
    <source>
        <dbReference type="Pfam" id="PF13649"/>
    </source>
</evidence>
<dbReference type="STRING" id="1817758.A2150_04760"/>